<dbReference type="RefSeq" id="WP_208344195.1">
    <property type="nucleotide sequence ID" value="NZ_CAWQFN010000482.1"/>
</dbReference>
<dbReference type="Proteomes" id="UP000667802">
    <property type="component" value="Unassembled WGS sequence"/>
</dbReference>
<reference evidence="3" key="1">
    <citation type="journal article" date="2021" name="Science">
        <title>Hunting the eagle killer: A cyanobacterial neurotoxin causes vacuolar myelinopathy.</title>
        <authorList>
            <person name="Breinlinger S."/>
            <person name="Phillips T.J."/>
            <person name="Haram B.N."/>
            <person name="Mares J."/>
            <person name="Martinez Yerena J.A."/>
            <person name="Hrouzek P."/>
            <person name="Sobotka R."/>
            <person name="Henderson W.M."/>
            <person name="Schmieder P."/>
            <person name="Williams S.M."/>
            <person name="Lauderdale J.D."/>
            <person name="Wilde H.D."/>
            <person name="Gerrin W."/>
            <person name="Kust A."/>
            <person name="Washington J.W."/>
            <person name="Wagner C."/>
            <person name="Geier B."/>
            <person name="Liebeke M."/>
            <person name="Enke H."/>
            <person name="Niedermeyer T.H.J."/>
            <person name="Wilde S.B."/>
        </authorList>
    </citation>
    <scope>NUCLEOTIDE SEQUENCE [LARGE SCALE GENOMIC DNA]</scope>
    <source>
        <strain evidence="3">Thurmond2011</strain>
    </source>
</reference>
<evidence type="ECO:0000259" key="1">
    <source>
        <dbReference type="Pfam" id="PF22319"/>
    </source>
</evidence>
<dbReference type="EMBL" id="JAALHA020000035">
    <property type="protein sequence ID" value="MDR9900544.1"/>
    <property type="molecule type" value="Genomic_DNA"/>
</dbReference>
<organism evidence="2 3">
    <name type="scientific">Aetokthonos hydrillicola Thurmond2011</name>
    <dbReference type="NCBI Taxonomy" id="2712845"/>
    <lineage>
        <taxon>Bacteria</taxon>
        <taxon>Bacillati</taxon>
        <taxon>Cyanobacteriota</taxon>
        <taxon>Cyanophyceae</taxon>
        <taxon>Nostocales</taxon>
        <taxon>Hapalosiphonaceae</taxon>
        <taxon>Aetokthonos</taxon>
    </lineage>
</organism>
<proteinExistence type="predicted"/>
<evidence type="ECO:0000313" key="3">
    <source>
        <dbReference type="Proteomes" id="UP000667802"/>
    </source>
</evidence>
<name>A0AAP5ME84_9CYAN</name>
<gene>
    <name evidence="2" type="ORF">G7B40_039325</name>
</gene>
<protein>
    <recommendedName>
        <fullName evidence="1">DUF6972 domain-containing protein</fullName>
    </recommendedName>
</protein>
<comment type="caution">
    <text evidence="2">The sequence shown here is derived from an EMBL/GenBank/DDBJ whole genome shotgun (WGS) entry which is preliminary data.</text>
</comment>
<accession>A0AAP5ME84</accession>
<sequence>MSLIDRELTLDTKHIAKHLPDTPQMVQLLQKEGSVHIFNDEATMKAVTQAIIEKGEFTGVVRGHERYGLYFASPVGYRVSIDGSKIPLYYAEMKVKGNKYHVIPRTKPS</sequence>
<dbReference type="InterPro" id="IPR054245">
    <property type="entry name" value="DUF6972"/>
</dbReference>
<evidence type="ECO:0000313" key="2">
    <source>
        <dbReference type="EMBL" id="MDR9900544.1"/>
    </source>
</evidence>
<dbReference type="Pfam" id="PF22319">
    <property type="entry name" value="DUF6972"/>
    <property type="match status" value="1"/>
</dbReference>
<keyword evidence="3" id="KW-1185">Reference proteome</keyword>
<dbReference type="AlphaFoldDB" id="A0AAP5ME84"/>
<feature type="domain" description="DUF6972" evidence="1">
    <location>
        <begin position="6"/>
        <end position="109"/>
    </location>
</feature>